<dbReference type="EMBL" id="VSWC01000054">
    <property type="protein sequence ID" value="KAA1100252.1"/>
    <property type="molecule type" value="Genomic_DNA"/>
</dbReference>
<evidence type="ECO:0000256" key="1">
    <source>
        <dbReference type="SAM" id="MobiDB-lite"/>
    </source>
</evidence>
<proteinExistence type="predicted"/>
<name>A0A5B0PHF5_PUCGR</name>
<accession>A0A5B0PHF5</accession>
<keyword evidence="3" id="KW-1185">Reference proteome</keyword>
<reference evidence="2 3" key="1">
    <citation type="submission" date="2019-05" db="EMBL/GenBank/DDBJ databases">
        <title>Emergence of the Ug99 lineage of the wheat stem rust pathogen through somatic hybridization.</title>
        <authorList>
            <person name="Li F."/>
            <person name="Upadhyaya N.M."/>
            <person name="Sperschneider J."/>
            <person name="Matny O."/>
            <person name="Nguyen-Phuc H."/>
            <person name="Mago R."/>
            <person name="Raley C."/>
            <person name="Miller M.E."/>
            <person name="Silverstein K.A.T."/>
            <person name="Henningsen E."/>
            <person name="Hirsch C.D."/>
            <person name="Visser B."/>
            <person name="Pretorius Z.A."/>
            <person name="Steffenson B.J."/>
            <person name="Schwessinger B."/>
            <person name="Dodds P.N."/>
            <person name="Figueroa M."/>
        </authorList>
    </citation>
    <scope>NUCLEOTIDE SEQUENCE [LARGE SCALE GENOMIC DNA]</scope>
    <source>
        <strain evidence="2">21-0</strain>
    </source>
</reference>
<comment type="caution">
    <text evidence="2">The sequence shown here is derived from an EMBL/GenBank/DDBJ whole genome shotgun (WGS) entry which is preliminary data.</text>
</comment>
<gene>
    <name evidence="2" type="ORF">PGT21_032674</name>
</gene>
<feature type="region of interest" description="Disordered" evidence="1">
    <location>
        <begin position="66"/>
        <end position="112"/>
    </location>
</feature>
<sequence length="363" mass="40442">MASNIIAISNMEPSAKPPPVTHLTGDDQAVAKVPRHGPANPVQPDIVEIINHKAGTQQVIDLTRATGLGVPSPKGNMVGKSKSKSEARHSEYIKKQNQADFRVSRNGPANPVQPEIKQIIENQVPRHGPANPVHPDIVEIIKHKAATKKVIDSTRARAIGFKESKSEARHSEYIKKKDQGDSRVPRDGPANPCQPDIMEITRNKAAYKQAIDLTREKGLEEPAHNGIMVGTRKSKSEARHSGYMKKQDQAVLRVSRNPPVRTLQSDVLEDLKNKAETPDINELNHLTISEDHIEIVSGGDLPSPASTWNRIREKMANYVQQDNLYYIPTQGLEVARKHMSEYPNQLPWSCKLRSYLVQKENNL</sequence>
<feature type="compositionally biased region" description="Basic and acidic residues" evidence="1">
    <location>
        <begin position="83"/>
        <end position="94"/>
    </location>
</feature>
<protein>
    <submittedName>
        <fullName evidence="2">Uncharacterized protein</fullName>
    </submittedName>
</protein>
<feature type="region of interest" description="Disordered" evidence="1">
    <location>
        <begin position="162"/>
        <end position="196"/>
    </location>
</feature>
<dbReference type="Proteomes" id="UP000324748">
    <property type="component" value="Unassembled WGS sequence"/>
</dbReference>
<evidence type="ECO:0000313" key="2">
    <source>
        <dbReference type="EMBL" id="KAA1100252.1"/>
    </source>
</evidence>
<feature type="compositionally biased region" description="Basic and acidic residues" evidence="1">
    <location>
        <begin position="162"/>
        <end position="186"/>
    </location>
</feature>
<evidence type="ECO:0000313" key="3">
    <source>
        <dbReference type="Proteomes" id="UP000324748"/>
    </source>
</evidence>
<dbReference type="AlphaFoldDB" id="A0A5B0PHF5"/>
<organism evidence="2 3">
    <name type="scientific">Puccinia graminis f. sp. tritici</name>
    <dbReference type="NCBI Taxonomy" id="56615"/>
    <lineage>
        <taxon>Eukaryota</taxon>
        <taxon>Fungi</taxon>
        <taxon>Dikarya</taxon>
        <taxon>Basidiomycota</taxon>
        <taxon>Pucciniomycotina</taxon>
        <taxon>Pucciniomycetes</taxon>
        <taxon>Pucciniales</taxon>
        <taxon>Pucciniaceae</taxon>
        <taxon>Puccinia</taxon>
    </lineage>
</organism>
<feature type="region of interest" description="Disordered" evidence="1">
    <location>
        <begin position="1"/>
        <end position="22"/>
    </location>
</feature>